<keyword evidence="3" id="KW-1185">Reference proteome</keyword>
<dbReference type="EMBL" id="ML002349">
    <property type="protein sequence ID" value="RKP38594.1"/>
    <property type="molecule type" value="Genomic_DNA"/>
</dbReference>
<evidence type="ECO:0000256" key="1">
    <source>
        <dbReference type="SAM" id="MobiDB-lite"/>
    </source>
</evidence>
<evidence type="ECO:0000313" key="2">
    <source>
        <dbReference type="EMBL" id="RKP38594.1"/>
    </source>
</evidence>
<accession>A0A4P9ZY16</accession>
<name>A0A4P9ZY16_9FUNG</name>
<dbReference type="STRING" id="215637.A0A4P9ZY16"/>
<feature type="region of interest" description="Disordered" evidence="1">
    <location>
        <begin position="75"/>
        <end position="95"/>
    </location>
</feature>
<feature type="compositionally biased region" description="Basic and acidic residues" evidence="1">
    <location>
        <begin position="75"/>
        <end position="86"/>
    </location>
</feature>
<gene>
    <name evidence="2" type="ORF">BJ085DRAFT_35028</name>
</gene>
<dbReference type="InterPro" id="IPR019034">
    <property type="entry name" value="UPF0390"/>
</dbReference>
<organism evidence="2 3">
    <name type="scientific">Dimargaris cristalligena</name>
    <dbReference type="NCBI Taxonomy" id="215637"/>
    <lineage>
        <taxon>Eukaryota</taxon>
        <taxon>Fungi</taxon>
        <taxon>Fungi incertae sedis</taxon>
        <taxon>Zoopagomycota</taxon>
        <taxon>Kickxellomycotina</taxon>
        <taxon>Dimargaritomycetes</taxon>
        <taxon>Dimargaritales</taxon>
        <taxon>Dimargaritaceae</taxon>
        <taxon>Dimargaris</taxon>
    </lineage>
</organism>
<dbReference type="Proteomes" id="UP000268162">
    <property type="component" value="Unassembled WGS sequence"/>
</dbReference>
<dbReference type="Pfam" id="PF09495">
    <property type="entry name" value="DUF2462"/>
    <property type="match status" value="1"/>
</dbReference>
<reference evidence="3" key="1">
    <citation type="journal article" date="2018" name="Nat. Microbiol.">
        <title>Leveraging single-cell genomics to expand the fungal tree of life.</title>
        <authorList>
            <person name="Ahrendt S.R."/>
            <person name="Quandt C.A."/>
            <person name="Ciobanu D."/>
            <person name="Clum A."/>
            <person name="Salamov A."/>
            <person name="Andreopoulos B."/>
            <person name="Cheng J.F."/>
            <person name="Woyke T."/>
            <person name="Pelin A."/>
            <person name="Henrissat B."/>
            <person name="Reynolds N.K."/>
            <person name="Benny G.L."/>
            <person name="Smith M.E."/>
            <person name="James T.Y."/>
            <person name="Grigoriev I.V."/>
        </authorList>
    </citation>
    <scope>NUCLEOTIDE SEQUENCE [LARGE SCALE GENOMIC DNA]</scope>
    <source>
        <strain evidence="3">RSA 468</strain>
    </source>
</reference>
<dbReference type="AlphaFoldDB" id="A0A4P9ZY16"/>
<evidence type="ECO:0000313" key="3">
    <source>
        <dbReference type="Proteomes" id="UP000268162"/>
    </source>
</evidence>
<proteinExistence type="predicted"/>
<sequence length="95" mass="10401">MVQGTKKLKSVKKTASAPVGIRKGARTIAPKNKTLLQHAKLKKKMNGNVTRNLEHLMATKASAIGKLHVMNSMVKKESKDTKDKKNFGVGTSKIF</sequence>
<protein>
    <submittedName>
        <fullName evidence="2">Uncharacterized protein</fullName>
    </submittedName>
</protein>